<keyword evidence="7" id="KW-0804">Transcription</keyword>
<gene>
    <name evidence="11" type="ORF">CEPIT_LOCUS34467</name>
</gene>
<evidence type="ECO:0000313" key="12">
    <source>
        <dbReference type="Proteomes" id="UP001152523"/>
    </source>
</evidence>
<dbReference type="Gene3D" id="3.30.160.60">
    <property type="entry name" value="Classic Zinc Finger"/>
    <property type="match status" value="1"/>
</dbReference>
<evidence type="ECO:0000256" key="5">
    <source>
        <dbReference type="ARBA" id="ARBA00022833"/>
    </source>
</evidence>
<dbReference type="AlphaFoldDB" id="A0AAV0FIH4"/>
<keyword evidence="3" id="KW-0677">Repeat</keyword>
<evidence type="ECO:0000256" key="9">
    <source>
        <dbReference type="PROSITE-ProRule" id="PRU00042"/>
    </source>
</evidence>
<accession>A0AAV0FIH4</accession>
<dbReference type="PROSITE" id="PS00028">
    <property type="entry name" value="ZINC_FINGER_C2H2_1"/>
    <property type="match status" value="2"/>
</dbReference>
<reference evidence="11" key="1">
    <citation type="submission" date="2022-07" db="EMBL/GenBank/DDBJ databases">
        <authorList>
            <person name="Macas J."/>
            <person name="Novak P."/>
            <person name="Neumann P."/>
        </authorList>
    </citation>
    <scope>NUCLEOTIDE SEQUENCE</scope>
</reference>
<dbReference type="PROSITE" id="PS50157">
    <property type="entry name" value="ZINC_FINGER_C2H2_2"/>
    <property type="match status" value="2"/>
</dbReference>
<dbReference type="GO" id="GO:0010200">
    <property type="term" value="P:response to chitin"/>
    <property type="evidence" value="ECO:0007669"/>
    <property type="project" value="TreeGrafter"/>
</dbReference>
<dbReference type="GO" id="GO:0005634">
    <property type="term" value="C:nucleus"/>
    <property type="evidence" value="ECO:0007669"/>
    <property type="project" value="UniProtKB-SubCell"/>
</dbReference>
<dbReference type="SUPFAM" id="SSF57667">
    <property type="entry name" value="beta-beta-alpha zinc fingers"/>
    <property type="match status" value="1"/>
</dbReference>
<comment type="caution">
    <text evidence="11">The sequence shown here is derived from an EMBL/GenBank/DDBJ whole genome shotgun (WGS) entry which is preliminary data.</text>
</comment>
<feature type="domain" description="C2H2-type" evidence="10">
    <location>
        <begin position="88"/>
        <end position="110"/>
    </location>
</feature>
<evidence type="ECO:0000256" key="2">
    <source>
        <dbReference type="ARBA" id="ARBA00022723"/>
    </source>
</evidence>
<evidence type="ECO:0000256" key="4">
    <source>
        <dbReference type="ARBA" id="ARBA00022771"/>
    </source>
</evidence>
<evidence type="ECO:0000256" key="6">
    <source>
        <dbReference type="ARBA" id="ARBA00023015"/>
    </source>
</evidence>
<dbReference type="InterPro" id="IPR036236">
    <property type="entry name" value="Znf_C2H2_sf"/>
</dbReference>
<dbReference type="GO" id="GO:0006950">
    <property type="term" value="P:response to stress"/>
    <property type="evidence" value="ECO:0007669"/>
    <property type="project" value="TreeGrafter"/>
</dbReference>
<proteinExistence type="predicted"/>
<dbReference type="GO" id="GO:0008270">
    <property type="term" value="F:zinc ion binding"/>
    <property type="evidence" value="ECO:0007669"/>
    <property type="project" value="UniProtKB-KW"/>
</dbReference>
<evidence type="ECO:0000259" key="10">
    <source>
        <dbReference type="PROSITE" id="PS50157"/>
    </source>
</evidence>
<evidence type="ECO:0000256" key="8">
    <source>
        <dbReference type="ARBA" id="ARBA00023242"/>
    </source>
</evidence>
<keyword evidence="6" id="KW-0805">Transcription regulation</keyword>
<sequence>MKRNTESEELETLAMANYLFLLANFGKPSSSPPPSSDDVSSFQCNTCYKKFSSFQALGGHRASHKRPKLLGQAEGEQMAGVSKKPKMHCCSICGLEFSMGQALGGHMRRHRAALMNGCLEKSAVEAAVVPVLKRTTSGKRVFGLELDLDLNLSPPENNDFMFGSKTTPQTPVLRCFF</sequence>
<dbReference type="SMART" id="SM00355">
    <property type="entry name" value="ZnF_C2H2"/>
    <property type="match status" value="2"/>
</dbReference>
<dbReference type="EMBL" id="CAMAPF010000987">
    <property type="protein sequence ID" value="CAH9135384.1"/>
    <property type="molecule type" value="Genomic_DNA"/>
</dbReference>
<comment type="subcellular location">
    <subcellularLocation>
        <location evidence="1">Nucleus</location>
    </subcellularLocation>
</comment>
<evidence type="ECO:0000256" key="3">
    <source>
        <dbReference type="ARBA" id="ARBA00022737"/>
    </source>
</evidence>
<evidence type="ECO:0000256" key="7">
    <source>
        <dbReference type="ARBA" id="ARBA00023163"/>
    </source>
</evidence>
<keyword evidence="8" id="KW-0539">Nucleus</keyword>
<dbReference type="InterPro" id="IPR013087">
    <property type="entry name" value="Znf_C2H2_type"/>
</dbReference>
<keyword evidence="4 9" id="KW-0863">Zinc-finger</keyword>
<name>A0AAV0FIH4_9ASTE</name>
<dbReference type="Proteomes" id="UP001152523">
    <property type="component" value="Unassembled WGS sequence"/>
</dbReference>
<keyword evidence="5" id="KW-0862">Zinc</keyword>
<dbReference type="PANTHER" id="PTHR26374">
    <property type="entry name" value="ZINC FINGER PROTEIN ZAT5"/>
    <property type="match status" value="1"/>
</dbReference>
<keyword evidence="12" id="KW-1185">Reference proteome</keyword>
<organism evidence="11 12">
    <name type="scientific">Cuscuta epithymum</name>
    <dbReference type="NCBI Taxonomy" id="186058"/>
    <lineage>
        <taxon>Eukaryota</taxon>
        <taxon>Viridiplantae</taxon>
        <taxon>Streptophyta</taxon>
        <taxon>Embryophyta</taxon>
        <taxon>Tracheophyta</taxon>
        <taxon>Spermatophyta</taxon>
        <taxon>Magnoliopsida</taxon>
        <taxon>eudicotyledons</taxon>
        <taxon>Gunneridae</taxon>
        <taxon>Pentapetalae</taxon>
        <taxon>asterids</taxon>
        <taxon>lamiids</taxon>
        <taxon>Solanales</taxon>
        <taxon>Convolvulaceae</taxon>
        <taxon>Cuscuteae</taxon>
        <taxon>Cuscuta</taxon>
        <taxon>Cuscuta subgen. Cuscuta</taxon>
    </lineage>
</organism>
<dbReference type="PANTHER" id="PTHR26374:SF379">
    <property type="entry name" value="ZINC FINGER PROTEIN ZAT12"/>
    <property type="match status" value="1"/>
</dbReference>
<dbReference type="Pfam" id="PF13912">
    <property type="entry name" value="zf-C2H2_6"/>
    <property type="match status" value="2"/>
</dbReference>
<keyword evidence="2" id="KW-0479">Metal-binding</keyword>
<protein>
    <recommendedName>
        <fullName evidence="10">C2H2-type domain-containing protein</fullName>
    </recommendedName>
</protein>
<evidence type="ECO:0000256" key="1">
    <source>
        <dbReference type="ARBA" id="ARBA00004123"/>
    </source>
</evidence>
<evidence type="ECO:0000313" key="11">
    <source>
        <dbReference type="EMBL" id="CAH9135384.1"/>
    </source>
</evidence>
<feature type="domain" description="C2H2-type" evidence="10">
    <location>
        <begin position="42"/>
        <end position="69"/>
    </location>
</feature>